<gene>
    <name evidence="3" type="ORF">SAMN04488696_2476</name>
</gene>
<feature type="transmembrane region" description="Helical" evidence="1">
    <location>
        <begin position="47"/>
        <end position="69"/>
    </location>
</feature>
<feature type="transmembrane region" description="Helical" evidence="1">
    <location>
        <begin position="21"/>
        <end position="41"/>
    </location>
</feature>
<accession>A0A1I4TV54</accession>
<dbReference type="AlphaFoldDB" id="A0A1I4TV54"/>
<dbReference type="EMBL" id="FOUJ01000005">
    <property type="protein sequence ID" value="SFM80569.1"/>
    <property type="molecule type" value="Genomic_DNA"/>
</dbReference>
<dbReference type="RefSeq" id="WP_091937372.1">
    <property type="nucleotide sequence ID" value="NZ_FOUJ01000005.1"/>
</dbReference>
<dbReference type="InterPro" id="IPR025828">
    <property type="entry name" value="Put_sensor_dom"/>
</dbReference>
<keyword evidence="4" id="KW-1185">Reference proteome</keyword>
<dbReference type="Pfam" id="PF13796">
    <property type="entry name" value="Sensor"/>
    <property type="match status" value="1"/>
</dbReference>
<dbReference type="OrthoDB" id="253413at2157"/>
<feature type="domain" description="Putative sensor" evidence="2">
    <location>
        <begin position="26"/>
        <end position="197"/>
    </location>
</feature>
<dbReference type="STRING" id="487685.SAMN04488696_2476"/>
<proteinExistence type="predicted"/>
<protein>
    <submittedName>
        <fullName evidence="3">Putative sensor</fullName>
    </submittedName>
</protein>
<evidence type="ECO:0000313" key="4">
    <source>
        <dbReference type="Proteomes" id="UP000198535"/>
    </source>
</evidence>
<keyword evidence="1" id="KW-1133">Transmembrane helix</keyword>
<keyword evidence="1" id="KW-0812">Transmembrane</keyword>
<name>A0A1I4TV54_9EURY</name>
<evidence type="ECO:0000259" key="2">
    <source>
        <dbReference type="Pfam" id="PF13796"/>
    </source>
</evidence>
<feature type="transmembrane region" description="Helical" evidence="1">
    <location>
        <begin position="117"/>
        <end position="145"/>
    </location>
</feature>
<evidence type="ECO:0000313" key="3">
    <source>
        <dbReference type="EMBL" id="SFM80569.1"/>
    </source>
</evidence>
<organism evidence="3 4">
    <name type="scientific">Methanolobus profundi</name>
    <dbReference type="NCBI Taxonomy" id="487685"/>
    <lineage>
        <taxon>Archaea</taxon>
        <taxon>Methanobacteriati</taxon>
        <taxon>Methanobacteriota</taxon>
        <taxon>Stenosarchaea group</taxon>
        <taxon>Methanomicrobia</taxon>
        <taxon>Methanosarcinales</taxon>
        <taxon>Methanosarcinaceae</taxon>
        <taxon>Methanolobus</taxon>
    </lineage>
</organism>
<reference evidence="4" key="1">
    <citation type="submission" date="2016-10" db="EMBL/GenBank/DDBJ databases">
        <authorList>
            <person name="Varghese N."/>
            <person name="Submissions S."/>
        </authorList>
    </citation>
    <scope>NUCLEOTIDE SEQUENCE [LARGE SCALE GENOMIC DNA]</scope>
    <source>
        <strain evidence="4">Mob M</strain>
    </source>
</reference>
<feature type="transmembrane region" description="Helical" evidence="1">
    <location>
        <begin position="165"/>
        <end position="186"/>
    </location>
</feature>
<sequence length="207" mass="23248">MAEIRTAMWDLIKVAFMKQTYLNILYLLFSFPLGTAYFVFLVTGLSLGFGLLIVWIGIPVLILVFLAWWEIASFERQMAVWLLGIEIPPMSLKYSKDKSILGKAMYRIKSPVTWKALLFLLVKFPFGIFSLVAMISLVAFTIALIMSPLAYLFGEGPAHSFIGSVLYSVSGVFMVFVSLHIVNILAHIEGIFAKKMLGNSGRYSEQL</sequence>
<evidence type="ECO:0000256" key="1">
    <source>
        <dbReference type="SAM" id="Phobius"/>
    </source>
</evidence>
<keyword evidence="1" id="KW-0472">Membrane</keyword>
<dbReference type="Proteomes" id="UP000198535">
    <property type="component" value="Unassembled WGS sequence"/>
</dbReference>